<sequence length="60" mass="7145">FIKTTTPITKRDCLLIDILLYIHLSYEYNLHAKALPFYHSEYKFTYEGISRACPFTRGRD</sequence>
<dbReference type="AlphaFoldDB" id="A0AAV1R4S3"/>
<evidence type="ECO:0000313" key="2">
    <source>
        <dbReference type="Proteomes" id="UP001314170"/>
    </source>
</evidence>
<comment type="caution">
    <text evidence="1">The sequence shown here is derived from an EMBL/GenBank/DDBJ whole genome shotgun (WGS) entry which is preliminary data.</text>
</comment>
<name>A0AAV1R4S3_9ROSI</name>
<gene>
    <name evidence="1" type="ORF">DCAF_LOCUS5527</name>
</gene>
<reference evidence="1 2" key="1">
    <citation type="submission" date="2024-01" db="EMBL/GenBank/DDBJ databases">
        <authorList>
            <person name="Waweru B."/>
        </authorList>
    </citation>
    <scope>NUCLEOTIDE SEQUENCE [LARGE SCALE GENOMIC DNA]</scope>
</reference>
<dbReference type="EMBL" id="CAWUPB010000868">
    <property type="protein sequence ID" value="CAK7327809.1"/>
    <property type="molecule type" value="Genomic_DNA"/>
</dbReference>
<proteinExistence type="predicted"/>
<dbReference type="Proteomes" id="UP001314170">
    <property type="component" value="Unassembled WGS sequence"/>
</dbReference>
<keyword evidence="2" id="KW-1185">Reference proteome</keyword>
<feature type="non-terminal residue" evidence="1">
    <location>
        <position position="1"/>
    </location>
</feature>
<accession>A0AAV1R4S3</accession>
<evidence type="ECO:0000313" key="1">
    <source>
        <dbReference type="EMBL" id="CAK7327809.1"/>
    </source>
</evidence>
<protein>
    <submittedName>
        <fullName evidence="1">Uncharacterized protein</fullName>
    </submittedName>
</protein>
<organism evidence="1 2">
    <name type="scientific">Dovyalis caffra</name>
    <dbReference type="NCBI Taxonomy" id="77055"/>
    <lineage>
        <taxon>Eukaryota</taxon>
        <taxon>Viridiplantae</taxon>
        <taxon>Streptophyta</taxon>
        <taxon>Embryophyta</taxon>
        <taxon>Tracheophyta</taxon>
        <taxon>Spermatophyta</taxon>
        <taxon>Magnoliopsida</taxon>
        <taxon>eudicotyledons</taxon>
        <taxon>Gunneridae</taxon>
        <taxon>Pentapetalae</taxon>
        <taxon>rosids</taxon>
        <taxon>fabids</taxon>
        <taxon>Malpighiales</taxon>
        <taxon>Salicaceae</taxon>
        <taxon>Flacourtieae</taxon>
        <taxon>Dovyalis</taxon>
    </lineage>
</organism>